<keyword evidence="3" id="KW-0436">Ligase</keyword>
<keyword evidence="3" id="KW-0288">FMN</keyword>
<comment type="catalytic activity">
    <reaction evidence="3">
        <text>N-[(R)-4-phosphopantothenoyl]-L-cysteine + H(+) = (R)-4'-phosphopantetheine + CO2</text>
        <dbReference type="Rhea" id="RHEA:16793"/>
        <dbReference type="ChEBI" id="CHEBI:15378"/>
        <dbReference type="ChEBI" id="CHEBI:16526"/>
        <dbReference type="ChEBI" id="CHEBI:59458"/>
        <dbReference type="ChEBI" id="CHEBI:61723"/>
        <dbReference type="EC" id="4.1.1.36"/>
    </reaction>
</comment>
<dbReference type="HAMAP" id="MF_02225">
    <property type="entry name" value="CoaBC"/>
    <property type="match status" value="1"/>
</dbReference>
<keyword evidence="1 3" id="KW-0210">Decarboxylase</keyword>
<comment type="caution">
    <text evidence="3">Lacks conserved residue(s) required for the propagation of feature annotation.</text>
</comment>
<dbReference type="Gene3D" id="3.40.50.1950">
    <property type="entry name" value="Flavin prenyltransferase-like"/>
    <property type="match status" value="1"/>
</dbReference>
<accession>A0A133VEY5</accession>
<comment type="cofactor">
    <cofactor evidence="3">
        <name>Mg(2+)</name>
        <dbReference type="ChEBI" id="CHEBI:18420"/>
    </cofactor>
</comment>
<dbReference type="Gene3D" id="3.40.50.10300">
    <property type="entry name" value="CoaB-like"/>
    <property type="match status" value="1"/>
</dbReference>
<protein>
    <recommendedName>
        <fullName evidence="3">Coenzyme A biosynthesis bifunctional protein CoaBC</fullName>
    </recommendedName>
    <alternativeName>
        <fullName evidence="3">DNA/pantothenate metabolism flavoprotein</fullName>
    </alternativeName>
    <alternativeName>
        <fullName evidence="3">Phosphopantothenoylcysteine synthetase/decarboxylase</fullName>
        <shortName evidence="3">PPCS-PPCDC</shortName>
    </alternativeName>
    <domain>
        <recommendedName>
            <fullName evidence="3">Phosphopantothenoylcysteine decarboxylase</fullName>
            <shortName evidence="3">PPC decarboxylase</shortName>
            <shortName evidence="3">PPC-DC</shortName>
            <ecNumber evidence="3">4.1.1.36</ecNumber>
        </recommendedName>
        <alternativeName>
            <fullName evidence="3">CoaC</fullName>
        </alternativeName>
    </domain>
    <domain>
        <recommendedName>
            <fullName evidence="3">Phosphopantothenate--cysteine ligase</fullName>
            <ecNumber evidence="3">6.3.2.5</ecNumber>
        </recommendedName>
        <alternativeName>
            <fullName evidence="3">CoaB</fullName>
        </alternativeName>
        <alternativeName>
            <fullName evidence="3">Phosphopantothenoylcysteine synthetase</fullName>
            <shortName evidence="3">PPC synthetase</shortName>
            <shortName evidence="3">PPC-S</shortName>
        </alternativeName>
    </domain>
</protein>
<keyword evidence="3" id="KW-0511">Multifunctional enzyme</keyword>
<evidence type="ECO:0000259" key="4">
    <source>
        <dbReference type="Pfam" id="PF02441"/>
    </source>
</evidence>
<comment type="cofactor">
    <cofactor evidence="3">
        <name>FMN</name>
        <dbReference type="ChEBI" id="CHEBI:58210"/>
    </cofactor>
    <text evidence="3">Binds 1 FMN per subunit.</text>
</comment>
<dbReference type="GO" id="GO:0071513">
    <property type="term" value="C:phosphopantothenoylcysteine decarboxylase complex"/>
    <property type="evidence" value="ECO:0007669"/>
    <property type="project" value="TreeGrafter"/>
</dbReference>
<feature type="region of interest" description="Phosphopantothenoylcysteine decarboxylase" evidence="3">
    <location>
        <begin position="1"/>
        <end position="194"/>
    </location>
</feature>
<proteinExistence type="inferred from homology"/>
<keyword evidence="3" id="KW-0479">Metal-binding</keyword>
<keyword evidence="2 3" id="KW-0456">Lyase</keyword>
<comment type="caution">
    <text evidence="6">The sequence shown here is derived from an EMBL/GenBank/DDBJ whole genome shotgun (WGS) entry which is preliminary data.</text>
</comment>
<dbReference type="GO" id="GO:0046872">
    <property type="term" value="F:metal ion binding"/>
    <property type="evidence" value="ECO:0007669"/>
    <property type="project" value="UniProtKB-KW"/>
</dbReference>
<dbReference type="GO" id="GO:0010181">
    <property type="term" value="F:FMN binding"/>
    <property type="evidence" value="ECO:0007669"/>
    <property type="project" value="UniProtKB-UniRule"/>
</dbReference>
<dbReference type="GO" id="GO:0015941">
    <property type="term" value="P:pantothenate catabolic process"/>
    <property type="evidence" value="ECO:0007669"/>
    <property type="project" value="InterPro"/>
</dbReference>
<dbReference type="GO" id="GO:0015937">
    <property type="term" value="P:coenzyme A biosynthetic process"/>
    <property type="evidence" value="ECO:0007669"/>
    <property type="project" value="UniProtKB-UniRule"/>
</dbReference>
<organism evidence="6 7">
    <name type="scientific">candidate division MSBL1 archaeon SCGC-AAA261O19</name>
    <dbReference type="NCBI Taxonomy" id="1698277"/>
    <lineage>
        <taxon>Archaea</taxon>
        <taxon>Methanobacteriati</taxon>
        <taxon>Methanobacteriota</taxon>
        <taxon>candidate division MSBL1</taxon>
    </lineage>
</organism>
<dbReference type="InterPro" id="IPR003382">
    <property type="entry name" value="Flavoprotein"/>
</dbReference>
<dbReference type="Pfam" id="PF04127">
    <property type="entry name" value="DFP"/>
    <property type="match status" value="1"/>
</dbReference>
<dbReference type="PANTHER" id="PTHR14359">
    <property type="entry name" value="HOMO-OLIGOMERIC FLAVIN CONTAINING CYS DECARBOXYLASE FAMILY"/>
    <property type="match status" value="1"/>
</dbReference>
<dbReference type="InterPro" id="IPR035929">
    <property type="entry name" value="CoaB-like_sf"/>
</dbReference>
<dbReference type="EC" id="6.3.2.5" evidence="3"/>
<comment type="function">
    <text evidence="3">Catalyzes two sequential steps in the biosynthesis of coenzyme A. In the first step cysteine is conjugated to 4'-phosphopantothenate to form 4-phosphopantothenoylcysteine. In the second step the latter compound is decarboxylated to form 4'-phosphopantotheine.</text>
</comment>
<gene>
    <name evidence="3" type="primary">coaBC</name>
    <name evidence="6" type="ORF">AKJ48_00735</name>
</gene>
<evidence type="ECO:0000313" key="7">
    <source>
        <dbReference type="Proteomes" id="UP000070076"/>
    </source>
</evidence>
<feature type="binding site" evidence="3">
    <location>
        <position position="284"/>
    </location>
    <ligand>
        <name>CTP</name>
        <dbReference type="ChEBI" id="CHEBI:37563"/>
    </ligand>
</feature>
<dbReference type="PATRIC" id="fig|1698277.3.peg.413"/>
<feature type="domain" description="DNA/pantothenate metabolism flavoprotein C-terminal" evidence="5">
    <location>
        <begin position="190"/>
        <end position="401"/>
    </location>
</feature>
<keyword evidence="3" id="KW-0285">Flavoprotein</keyword>
<dbReference type="GO" id="GO:0004633">
    <property type="term" value="F:phosphopantothenoylcysteine decarboxylase activity"/>
    <property type="evidence" value="ECO:0007669"/>
    <property type="project" value="UniProtKB-UniRule"/>
</dbReference>
<evidence type="ECO:0000313" key="6">
    <source>
        <dbReference type="EMBL" id="KXB05008.1"/>
    </source>
</evidence>
<keyword evidence="3" id="KW-0460">Magnesium</keyword>
<feature type="region of interest" description="Phosphopantothenate--cysteine ligase" evidence="3">
    <location>
        <begin position="195"/>
        <end position="408"/>
    </location>
</feature>
<feature type="domain" description="Flavoprotein" evidence="4">
    <location>
        <begin position="20"/>
        <end position="183"/>
    </location>
</feature>
<feature type="binding site" evidence="3">
    <location>
        <position position="345"/>
    </location>
    <ligand>
        <name>CTP</name>
        <dbReference type="ChEBI" id="CHEBI:37563"/>
    </ligand>
</feature>
<sequence>MLHPSKNIKSSEGSDLANQNIVLCITGSVAAVKCMELARKLMRQGVEVKVVMSEKATELITPQLMHWATGNPVTTELTGAIEHVELAQWGDLVLIAPSTANTLSKVACAVDDTPVTSVVSVAQGLKKPILIVPAMHESMYSHKIIQDNLSRLKEAGIQVLEPKLEEGKAKLPEVEEIVNLVKSLLHPKDLTGKKVLVTAGPTLEKIDPVKIITNKSSGKMGIEIARAAEMRGADVTLVYGTGTETPPPAIKTLRVETTSEMQDRIRDELQGNYDVFVSAAAPQDFTVENVSEDKLRHSEPINLKLVPAPRIVDEVRERSPETFLIGFKAEYEVSDEELEKAARGKMEESQLDMVVANDLARSGAGFESSTNDVLILSKSDLKRVKSSKLAIAHTIFDLIADELEGSKQ</sequence>
<evidence type="ECO:0000259" key="5">
    <source>
        <dbReference type="Pfam" id="PF04127"/>
    </source>
</evidence>
<dbReference type="NCBIfam" id="TIGR00521">
    <property type="entry name" value="coaBC_dfp"/>
    <property type="match status" value="1"/>
</dbReference>
<dbReference type="SUPFAM" id="SSF52507">
    <property type="entry name" value="Homo-oligomeric flavin-containing Cys decarboxylases, HFCD"/>
    <property type="match status" value="1"/>
</dbReference>
<evidence type="ECO:0000256" key="1">
    <source>
        <dbReference type="ARBA" id="ARBA00022793"/>
    </source>
</evidence>
<comment type="catalytic activity">
    <reaction evidence="3">
        <text>(R)-4'-phosphopantothenate + L-cysteine + CTP = N-[(R)-4-phosphopantothenoyl]-L-cysteine + CMP + diphosphate + H(+)</text>
        <dbReference type="Rhea" id="RHEA:19397"/>
        <dbReference type="ChEBI" id="CHEBI:10986"/>
        <dbReference type="ChEBI" id="CHEBI:15378"/>
        <dbReference type="ChEBI" id="CHEBI:33019"/>
        <dbReference type="ChEBI" id="CHEBI:35235"/>
        <dbReference type="ChEBI" id="CHEBI:37563"/>
        <dbReference type="ChEBI" id="CHEBI:59458"/>
        <dbReference type="ChEBI" id="CHEBI:60377"/>
        <dbReference type="EC" id="6.3.2.5"/>
    </reaction>
</comment>
<feature type="binding site" evidence="3">
    <location>
        <position position="327"/>
    </location>
    <ligand>
        <name>CTP</name>
        <dbReference type="ChEBI" id="CHEBI:37563"/>
    </ligand>
</feature>
<feature type="binding site" evidence="3">
    <location>
        <position position="294"/>
    </location>
    <ligand>
        <name>CTP</name>
        <dbReference type="ChEBI" id="CHEBI:37563"/>
    </ligand>
</feature>
<dbReference type="PANTHER" id="PTHR14359:SF6">
    <property type="entry name" value="PHOSPHOPANTOTHENOYLCYSTEINE DECARBOXYLASE"/>
    <property type="match status" value="1"/>
</dbReference>
<evidence type="ECO:0000256" key="2">
    <source>
        <dbReference type="ARBA" id="ARBA00023239"/>
    </source>
</evidence>
<dbReference type="InterPro" id="IPR005252">
    <property type="entry name" value="CoaBC"/>
</dbReference>
<dbReference type="SUPFAM" id="SSF102645">
    <property type="entry name" value="CoaB-like"/>
    <property type="match status" value="1"/>
</dbReference>
<reference evidence="6 7" key="1">
    <citation type="journal article" date="2016" name="Sci. Rep.">
        <title>Metabolic traits of an uncultured archaeal lineage -MSBL1- from brine pools of the Red Sea.</title>
        <authorList>
            <person name="Mwirichia R."/>
            <person name="Alam I."/>
            <person name="Rashid M."/>
            <person name="Vinu M."/>
            <person name="Ba-Alawi W."/>
            <person name="Anthony Kamau A."/>
            <person name="Kamanda Ngugi D."/>
            <person name="Goker M."/>
            <person name="Klenk H.P."/>
            <person name="Bajic V."/>
            <person name="Stingl U."/>
        </authorList>
    </citation>
    <scope>NUCLEOTIDE SEQUENCE [LARGE SCALE GENOMIC DNA]</scope>
    <source>
        <strain evidence="6">SCGC-AAA261O19</strain>
    </source>
</reference>
<evidence type="ECO:0000256" key="3">
    <source>
        <dbReference type="HAMAP-Rule" id="MF_02225"/>
    </source>
</evidence>
<dbReference type="UniPathway" id="UPA00241"/>
<dbReference type="InterPro" id="IPR007085">
    <property type="entry name" value="DNA/pantothenate-metab_flavo_C"/>
</dbReference>
<dbReference type="EC" id="4.1.1.36" evidence="3"/>
<dbReference type="InterPro" id="IPR036551">
    <property type="entry name" value="Flavin_trans-like"/>
</dbReference>
<dbReference type="Pfam" id="PF02441">
    <property type="entry name" value="Flavoprotein"/>
    <property type="match status" value="1"/>
</dbReference>
<dbReference type="EMBL" id="LHYB01000004">
    <property type="protein sequence ID" value="KXB05008.1"/>
    <property type="molecule type" value="Genomic_DNA"/>
</dbReference>
<dbReference type="Proteomes" id="UP000070076">
    <property type="component" value="Unassembled WGS sequence"/>
</dbReference>
<dbReference type="GO" id="GO:0004632">
    <property type="term" value="F:phosphopantothenate--cysteine ligase activity"/>
    <property type="evidence" value="ECO:0007669"/>
    <property type="project" value="UniProtKB-UniRule"/>
</dbReference>
<dbReference type="AlphaFoldDB" id="A0A133VEY5"/>
<keyword evidence="7" id="KW-1185">Reference proteome</keyword>
<name>A0A133VEY5_9EURY</name>
<comment type="similarity">
    <text evidence="3">In the N-terminal section; belongs to the HFCD (homo-oligomeric flavin containing Cys decarboxylase) superfamily.</text>
</comment>
<comment type="pathway">
    <text evidence="3">Cofactor biosynthesis; coenzyme A biosynthesis.</text>
</comment>
<comment type="similarity">
    <text evidence="3">In the C-terminal section; belongs to the PPC synthetase family.</text>
</comment>